<reference evidence="4" key="1">
    <citation type="submission" date="2011-11" db="EMBL/GenBank/DDBJ databases">
        <title>Decoding the brain transcriptome of the Eastern honeybee (Apis cerana) based on pyrosequencing.</title>
        <authorList>
            <person name="Sun L."/>
            <person name="Zheng H."/>
            <person name="Wang Y."/>
            <person name="Xie X."/>
            <person name="Zhu Y."/>
            <person name="Gu W."/>
            <person name="Wang S."/>
        </authorList>
    </citation>
    <scope>NUCLEOTIDE SEQUENCE</scope>
    <source>
        <tissue evidence="4">Brain</tissue>
    </source>
</reference>
<keyword evidence="2" id="KW-0175">Coiled coil</keyword>
<dbReference type="InterPro" id="IPR013087">
    <property type="entry name" value="Znf_C2H2_type"/>
</dbReference>
<keyword evidence="1" id="KW-0863">Zinc-finger</keyword>
<evidence type="ECO:0000259" key="3">
    <source>
        <dbReference type="PROSITE" id="PS50157"/>
    </source>
</evidence>
<dbReference type="GO" id="GO:0008270">
    <property type="term" value="F:zinc ion binding"/>
    <property type="evidence" value="ECO:0007669"/>
    <property type="project" value="UniProtKB-KW"/>
</dbReference>
<gene>
    <name evidence="4" type="ORF">ACCB07808</name>
</gene>
<accession>V9IGN3</accession>
<proteinExistence type="evidence at transcript level"/>
<dbReference type="EMBL" id="JR046587">
    <property type="protein sequence ID" value="AEY60220.1"/>
    <property type="molecule type" value="mRNA"/>
</dbReference>
<organism evidence="4">
    <name type="scientific">Apis cerana</name>
    <name type="common">Indian honeybee</name>
    <dbReference type="NCBI Taxonomy" id="7461"/>
    <lineage>
        <taxon>Eukaryota</taxon>
        <taxon>Metazoa</taxon>
        <taxon>Ecdysozoa</taxon>
        <taxon>Arthropoda</taxon>
        <taxon>Hexapoda</taxon>
        <taxon>Insecta</taxon>
        <taxon>Pterygota</taxon>
        <taxon>Neoptera</taxon>
        <taxon>Endopterygota</taxon>
        <taxon>Hymenoptera</taxon>
        <taxon>Apocrita</taxon>
        <taxon>Aculeata</taxon>
        <taxon>Apoidea</taxon>
        <taxon>Anthophila</taxon>
        <taxon>Apidae</taxon>
        <taxon>Apis</taxon>
    </lineage>
</organism>
<keyword evidence="1" id="KW-0862">Zinc</keyword>
<evidence type="ECO:0000256" key="1">
    <source>
        <dbReference type="PROSITE-ProRule" id="PRU00042"/>
    </source>
</evidence>
<evidence type="ECO:0000313" key="4">
    <source>
        <dbReference type="EMBL" id="AEY60220.1"/>
    </source>
</evidence>
<keyword evidence="1" id="KW-0479">Metal-binding</keyword>
<feature type="coiled-coil region" evidence="2">
    <location>
        <begin position="94"/>
        <end position="121"/>
    </location>
</feature>
<protein>
    <submittedName>
        <fullName evidence="4">Zinc finger protein</fullName>
    </submittedName>
</protein>
<evidence type="ECO:0000256" key="2">
    <source>
        <dbReference type="SAM" id="Coils"/>
    </source>
</evidence>
<dbReference type="AlphaFoldDB" id="V9IGN3"/>
<sequence length="162" mass="18328">MASTSQVTTGNSEILVEYTKRTKHALLETTLNNPTIDETGSHWYVCPFCNEATLGSNNMIAHFEQYFCCCPCGLYFTSVDALNVHKERCDVHKNKTINKEKEVIESELASSQNDVNIEEKKQATVRQNGLQKFVLTVENNTEQIINYKNICGNILVKSLFNV</sequence>
<dbReference type="PROSITE" id="PS50157">
    <property type="entry name" value="ZINC_FINGER_C2H2_2"/>
    <property type="match status" value="1"/>
</dbReference>
<feature type="domain" description="C2H2-type" evidence="3">
    <location>
        <begin position="67"/>
        <end position="97"/>
    </location>
</feature>
<name>V9IGN3_APICE</name>